<sequence>MQPDQIVPHMVELEFLDGRIQEHRRFNNRSRLALTFKQRKLQNNYPRSDRQ</sequence>
<evidence type="ECO:0000313" key="1">
    <source>
        <dbReference type="EMBL" id="PKA69706.1"/>
    </source>
</evidence>
<comment type="caution">
    <text evidence="1">The sequence shown here is derived from an EMBL/GenBank/DDBJ whole genome shotgun (WGS) entry which is preliminary data.</text>
</comment>
<reference evidence="1 2" key="1">
    <citation type="submission" date="2017-11" db="EMBL/GenBank/DDBJ databases">
        <title>Genome sequencing of a diverse group of Pseudomonas species.</title>
        <authorList>
            <person name="Loper J."/>
        </authorList>
    </citation>
    <scope>NUCLEOTIDE SEQUENCE [LARGE SCALE GENOMIC DNA]</scope>
    <source>
        <strain evidence="1 2">LMG 25716</strain>
    </source>
</reference>
<evidence type="ECO:0000313" key="2">
    <source>
        <dbReference type="Proteomes" id="UP000232455"/>
    </source>
</evidence>
<protein>
    <submittedName>
        <fullName evidence="1">Uncharacterized protein</fullName>
    </submittedName>
</protein>
<dbReference type="Proteomes" id="UP000232455">
    <property type="component" value="Unassembled WGS sequence"/>
</dbReference>
<name>A0ABX4PY93_9PSED</name>
<gene>
    <name evidence="1" type="ORF">ATI02_2571</name>
</gene>
<keyword evidence="2" id="KW-1185">Reference proteome</keyword>
<dbReference type="EMBL" id="PHHE01000001">
    <property type="protein sequence ID" value="PKA69706.1"/>
    <property type="molecule type" value="Genomic_DNA"/>
</dbReference>
<organism evidence="1 2">
    <name type="scientific">Pseudomonas baetica</name>
    <dbReference type="NCBI Taxonomy" id="674054"/>
    <lineage>
        <taxon>Bacteria</taxon>
        <taxon>Pseudomonadati</taxon>
        <taxon>Pseudomonadota</taxon>
        <taxon>Gammaproteobacteria</taxon>
        <taxon>Pseudomonadales</taxon>
        <taxon>Pseudomonadaceae</taxon>
        <taxon>Pseudomonas</taxon>
    </lineage>
</organism>
<accession>A0ABX4PY93</accession>
<proteinExistence type="predicted"/>